<protein>
    <submittedName>
        <fullName evidence="2">Polynucleotide kinase 3 phosphatase-domain-containing protein</fullName>
    </submittedName>
</protein>
<dbReference type="NCBIfam" id="TIGR01662">
    <property type="entry name" value="HAD-SF-IIIA"/>
    <property type="match status" value="1"/>
</dbReference>
<dbReference type="SUPFAM" id="SSF56784">
    <property type="entry name" value="HAD-like"/>
    <property type="match status" value="1"/>
</dbReference>
<comment type="caution">
    <text evidence="2">The sequence shown here is derived from an EMBL/GenBank/DDBJ whole genome shotgun (WGS) entry which is preliminary data.</text>
</comment>
<evidence type="ECO:0000256" key="1">
    <source>
        <dbReference type="SAM" id="MobiDB-lite"/>
    </source>
</evidence>
<dbReference type="GO" id="GO:0046404">
    <property type="term" value="F:ATP-dependent polydeoxyribonucleotide 5'-hydroxyl-kinase activity"/>
    <property type="evidence" value="ECO:0007669"/>
    <property type="project" value="TreeGrafter"/>
</dbReference>
<dbReference type="Gene3D" id="3.40.50.1000">
    <property type="entry name" value="HAD superfamily/HAD-like"/>
    <property type="match status" value="1"/>
</dbReference>
<dbReference type="PANTHER" id="PTHR12083:SF9">
    <property type="entry name" value="BIFUNCTIONAL POLYNUCLEOTIDE PHOSPHATASE_KINASE"/>
    <property type="match status" value="1"/>
</dbReference>
<dbReference type="InterPro" id="IPR027417">
    <property type="entry name" value="P-loop_NTPase"/>
</dbReference>
<accession>A0A9P6LAX1</accession>
<dbReference type="Proteomes" id="UP000736335">
    <property type="component" value="Unassembled WGS sequence"/>
</dbReference>
<proteinExistence type="predicted"/>
<dbReference type="NCBIfam" id="TIGR01664">
    <property type="entry name" value="DNA-3'-Pase"/>
    <property type="match status" value="1"/>
</dbReference>
<dbReference type="InterPro" id="IPR006551">
    <property type="entry name" value="Polynucleotide_phosphatase"/>
</dbReference>
<dbReference type="EMBL" id="WIUZ02000002">
    <property type="protein sequence ID" value="KAF9791239.1"/>
    <property type="molecule type" value="Genomic_DNA"/>
</dbReference>
<keyword evidence="2" id="KW-0808">Transferase</keyword>
<dbReference type="GO" id="GO:0006281">
    <property type="term" value="P:DNA repair"/>
    <property type="evidence" value="ECO:0007669"/>
    <property type="project" value="TreeGrafter"/>
</dbReference>
<reference evidence="2" key="2">
    <citation type="submission" date="2020-11" db="EMBL/GenBank/DDBJ databases">
        <authorList>
            <consortium name="DOE Joint Genome Institute"/>
            <person name="Kuo A."/>
            <person name="Miyauchi S."/>
            <person name="Kiss E."/>
            <person name="Drula E."/>
            <person name="Kohler A."/>
            <person name="Sanchez-Garcia M."/>
            <person name="Andreopoulos B."/>
            <person name="Barry K.W."/>
            <person name="Bonito G."/>
            <person name="Buee M."/>
            <person name="Carver A."/>
            <person name="Chen C."/>
            <person name="Cichocki N."/>
            <person name="Clum A."/>
            <person name="Culley D."/>
            <person name="Crous P.W."/>
            <person name="Fauchery L."/>
            <person name="Girlanda M."/>
            <person name="Hayes R."/>
            <person name="Keri Z."/>
            <person name="Labutti K."/>
            <person name="Lipzen A."/>
            <person name="Lombard V."/>
            <person name="Magnuson J."/>
            <person name="Maillard F."/>
            <person name="Morin E."/>
            <person name="Murat C."/>
            <person name="Nolan M."/>
            <person name="Ohm R."/>
            <person name="Pangilinan J."/>
            <person name="Pereira M."/>
            <person name="Perotto S."/>
            <person name="Peter M."/>
            <person name="Riley R."/>
            <person name="Sitrit Y."/>
            <person name="Stielow B."/>
            <person name="Szollosi G."/>
            <person name="Zifcakova L."/>
            <person name="Stursova M."/>
            <person name="Spatafora J.W."/>
            <person name="Tedersoo L."/>
            <person name="Vaario L.-M."/>
            <person name="Yamada A."/>
            <person name="Yan M."/>
            <person name="Wang P."/>
            <person name="Xu J."/>
            <person name="Bruns T."/>
            <person name="Baldrian P."/>
            <person name="Vilgalys R."/>
            <person name="Henrissat B."/>
            <person name="Grigoriev I.V."/>
            <person name="Hibbett D."/>
            <person name="Nagy L.G."/>
            <person name="Martin F.M."/>
        </authorList>
    </citation>
    <scope>NUCLEOTIDE SEQUENCE</scope>
    <source>
        <strain evidence="2">UH-Tt-Lm1</strain>
    </source>
</reference>
<dbReference type="GO" id="GO:0046403">
    <property type="term" value="F:polynucleotide 3'-phosphatase activity"/>
    <property type="evidence" value="ECO:0007669"/>
    <property type="project" value="TreeGrafter"/>
</dbReference>
<evidence type="ECO:0000313" key="2">
    <source>
        <dbReference type="EMBL" id="KAF9791239.1"/>
    </source>
</evidence>
<sequence>MSTQATKKRKADPDASSSSTSTKAQKNATGSKPDASSESSFRWLKPLGPKKTCLYGVNLTPKTYPKVAMFDLDGTIIVSAYGKGQPKKNRHASFTWWHKGVVKKLEEVHNSGYSVVIISNQKLSKDLEEWKIKIHLIAASLPNVPFRIFAASADDEYRKPMLGMLRALKDIHTSENVEMDTTEAYFVGDAAGRPDDHSGTDRKWAINAGVKFYTPEEFFLGQPASGYQFLGYDTTSLIPDEEPFTPALSTELELVLLVGYPSMGKSRLYRKHFGPAGYVHINQDLLGTRKKCKDATEEALATGKSCVIDNTNRDGKTRKEYIDIAKKFGVPVRCFRFENSIDLAWHNNMYRTHCLAPSTLENEVKRNKVPNITYFGFQKNYEEPALAEGFSEIVEVRWCFEGSEEERSRWSVLHQSINGK</sequence>
<name>A0A9P6LAX1_9AGAM</name>
<dbReference type="SUPFAM" id="SSF52540">
    <property type="entry name" value="P-loop containing nucleoside triphosphate hydrolases"/>
    <property type="match status" value="1"/>
</dbReference>
<dbReference type="OrthoDB" id="19045at2759"/>
<dbReference type="InterPro" id="IPR023214">
    <property type="entry name" value="HAD_sf"/>
</dbReference>
<dbReference type="InterPro" id="IPR013954">
    <property type="entry name" value="PNK3P"/>
</dbReference>
<dbReference type="AlphaFoldDB" id="A0A9P6LAX1"/>
<keyword evidence="3" id="KW-1185">Reference proteome</keyword>
<dbReference type="PANTHER" id="PTHR12083">
    <property type="entry name" value="BIFUNCTIONAL POLYNUCLEOTIDE PHOSPHATASE/KINASE"/>
    <property type="match status" value="1"/>
</dbReference>
<dbReference type="Pfam" id="PF08645">
    <property type="entry name" value="PNK3P"/>
    <property type="match status" value="1"/>
</dbReference>
<reference evidence="2" key="1">
    <citation type="journal article" date="2020" name="Nat. Commun.">
        <title>Large-scale genome sequencing of mycorrhizal fungi provides insights into the early evolution of symbiotic traits.</title>
        <authorList>
            <person name="Miyauchi S."/>
            <person name="Kiss E."/>
            <person name="Kuo A."/>
            <person name="Drula E."/>
            <person name="Kohler A."/>
            <person name="Sanchez-Garcia M."/>
            <person name="Morin E."/>
            <person name="Andreopoulos B."/>
            <person name="Barry K.W."/>
            <person name="Bonito G."/>
            <person name="Buee M."/>
            <person name="Carver A."/>
            <person name="Chen C."/>
            <person name="Cichocki N."/>
            <person name="Clum A."/>
            <person name="Culley D."/>
            <person name="Crous P.W."/>
            <person name="Fauchery L."/>
            <person name="Girlanda M."/>
            <person name="Hayes R.D."/>
            <person name="Keri Z."/>
            <person name="LaButti K."/>
            <person name="Lipzen A."/>
            <person name="Lombard V."/>
            <person name="Magnuson J."/>
            <person name="Maillard F."/>
            <person name="Murat C."/>
            <person name="Nolan M."/>
            <person name="Ohm R.A."/>
            <person name="Pangilinan J."/>
            <person name="Pereira M.F."/>
            <person name="Perotto S."/>
            <person name="Peter M."/>
            <person name="Pfister S."/>
            <person name="Riley R."/>
            <person name="Sitrit Y."/>
            <person name="Stielow J.B."/>
            <person name="Szollosi G."/>
            <person name="Zifcakova L."/>
            <person name="Stursova M."/>
            <person name="Spatafora J.W."/>
            <person name="Tedersoo L."/>
            <person name="Vaario L.M."/>
            <person name="Yamada A."/>
            <person name="Yan M."/>
            <person name="Wang P."/>
            <person name="Xu J."/>
            <person name="Bruns T."/>
            <person name="Baldrian P."/>
            <person name="Vilgalys R."/>
            <person name="Dunand C."/>
            <person name="Henrissat B."/>
            <person name="Grigoriev I.V."/>
            <person name="Hibbett D."/>
            <person name="Nagy L.G."/>
            <person name="Martin F.M."/>
        </authorList>
    </citation>
    <scope>NUCLEOTIDE SEQUENCE</scope>
    <source>
        <strain evidence="2">UH-Tt-Lm1</strain>
    </source>
</reference>
<feature type="compositionally biased region" description="Polar residues" evidence="1">
    <location>
        <begin position="23"/>
        <end position="40"/>
    </location>
</feature>
<gene>
    <name evidence="2" type="ORF">BJ322DRAFT_1098485</name>
</gene>
<dbReference type="Gene3D" id="3.40.50.300">
    <property type="entry name" value="P-loop containing nucleotide triphosphate hydrolases"/>
    <property type="match status" value="1"/>
</dbReference>
<organism evidence="2 3">
    <name type="scientific">Thelephora terrestris</name>
    <dbReference type="NCBI Taxonomy" id="56493"/>
    <lineage>
        <taxon>Eukaryota</taxon>
        <taxon>Fungi</taxon>
        <taxon>Dikarya</taxon>
        <taxon>Basidiomycota</taxon>
        <taxon>Agaricomycotina</taxon>
        <taxon>Agaricomycetes</taxon>
        <taxon>Thelephorales</taxon>
        <taxon>Thelephoraceae</taxon>
        <taxon>Thelephora</taxon>
    </lineage>
</organism>
<dbReference type="Pfam" id="PF13671">
    <property type="entry name" value="AAA_33"/>
    <property type="match status" value="1"/>
</dbReference>
<dbReference type="InterPro" id="IPR006549">
    <property type="entry name" value="HAD-SF_hydro_IIIA"/>
</dbReference>
<feature type="region of interest" description="Disordered" evidence="1">
    <location>
        <begin position="1"/>
        <end position="43"/>
    </location>
</feature>
<feature type="compositionally biased region" description="Basic residues" evidence="1">
    <location>
        <begin position="1"/>
        <end position="10"/>
    </location>
</feature>
<dbReference type="FunFam" id="3.40.50.300:FF:000737">
    <property type="entry name" value="Bifunctional polynucleotide phosphatase/kinase"/>
    <property type="match status" value="1"/>
</dbReference>
<dbReference type="GO" id="GO:0003690">
    <property type="term" value="F:double-stranded DNA binding"/>
    <property type="evidence" value="ECO:0007669"/>
    <property type="project" value="TreeGrafter"/>
</dbReference>
<dbReference type="InterPro" id="IPR036412">
    <property type="entry name" value="HAD-like_sf"/>
</dbReference>
<keyword evidence="2" id="KW-0418">Kinase</keyword>
<evidence type="ECO:0000313" key="3">
    <source>
        <dbReference type="Proteomes" id="UP000736335"/>
    </source>
</evidence>